<feature type="compositionally biased region" description="Low complexity" evidence="1">
    <location>
        <begin position="36"/>
        <end position="81"/>
    </location>
</feature>
<accession>A0A9Q8Q6M9</accession>
<dbReference type="KEGG" id="ptkz:JDV02_000267"/>
<dbReference type="GO" id="GO:0003713">
    <property type="term" value="F:transcription coactivator activity"/>
    <property type="evidence" value="ECO:0007669"/>
    <property type="project" value="TreeGrafter"/>
</dbReference>
<feature type="region of interest" description="Disordered" evidence="1">
    <location>
        <begin position="577"/>
        <end position="608"/>
    </location>
</feature>
<feature type="compositionally biased region" description="Low complexity" evidence="1">
    <location>
        <begin position="1495"/>
        <end position="1507"/>
    </location>
</feature>
<feature type="compositionally biased region" description="Basic and acidic residues" evidence="1">
    <location>
        <begin position="172"/>
        <end position="181"/>
    </location>
</feature>
<feature type="region of interest" description="Disordered" evidence="1">
    <location>
        <begin position="1"/>
        <end position="389"/>
    </location>
</feature>
<feature type="compositionally biased region" description="Low complexity" evidence="1">
    <location>
        <begin position="1015"/>
        <end position="1030"/>
    </location>
</feature>
<dbReference type="GO" id="GO:0016592">
    <property type="term" value="C:mediator complex"/>
    <property type="evidence" value="ECO:0007669"/>
    <property type="project" value="TreeGrafter"/>
</dbReference>
<feature type="compositionally biased region" description="Polar residues" evidence="1">
    <location>
        <begin position="446"/>
        <end position="457"/>
    </location>
</feature>
<feature type="compositionally biased region" description="Low complexity" evidence="1">
    <location>
        <begin position="348"/>
        <end position="370"/>
    </location>
</feature>
<feature type="compositionally biased region" description="Low complexity" evidence="1">
    <location>
        <begin position="1154"/>
        <end position="1172"/>
    </location>
</feature>
<feature type="compositionally biased region" description="Acidic residues" evidence="1">
    <location>
        <begin position="182"/>
        <end position="202"/>
    </location>
</feature>
<evidence type="ECO:0000313" key="3">
    <source>
        <dbReference type="Proteomes" id="UP000829364"/>
    </source>
</evidence>
<evidence type="ECO:0000256" key="1">
    <source>
        <dbReference type="SAM" id="MobiDB-lite"/>
    </source>
</evidence>
<feature type="region of interest" description="Disordered" evidence="1">
    <location>
        <begin position="1154"/>
        <end position="1187"/>
    </location>
</feature>
<dbReference type="GO" id="GO:0045944">
    <property type="term" value="P:positive regulation of transcription by RNA polymerase II"/>
    <property type="evidence" value="ECO:0007669"/>
    <property type="project" value="TreeGrafter"/>
</dbReference>
<dbReference type="PANTHER" id="PTHR46007">
    <property type="entry name" value="MEDIATOR OF RNA POLYMERASE II TRANSCRIPTION SUBUNIT 12"/>
    <property type="match status" value="1"/>
</dbReference>
<organism evidence="2 3">
    <name type="scientific">Purpureocillium takamizusanense</name>
    <dbReference type="NCBI Taxonomy" id="2060973"/>
    <lineage>
        <taxon>Eukaryota</taxon>
        <taxon>Fungi</taxon>
        <taxon>Dikarya</taxon>
        <taxon>Ascomycota</taxon>
        <taxon>Pezizomycotina</taxon>
        <taxon>Sordariomycetes</taxon>
        <taxon>Hypocreomycetidae</taxon>
        <taxon>Hypocreales</taxon>
        <taxon>Ophiocordycipitaceae</taxon>
        <taxon>Purpureocillium</taxon>
    </lineage>
</organism>
<feature type="region of interest" description="Disordered" evidence="1">
    <location>
        <begin position="446"/>
        <end position="472"/>
    </location>
</feature>
<feature type="region of interest" description="Disordered" evidence="1">
    <location>
        <begin position="1495"/>
        <end position="1534"/>
    </location>
</feature>
<evidence type="ECO:0008006" key="4">
    <source>
        <dbReference type="Google" id="ProtNLM"/>
    </source>
</evidence>
<feature type="compositionally biased region" description="Acidic residues" evidence="1">
    <location>
        <begin position="976"/>
        <end position="987"/>
    </location>
</feature>
<protein>
    <recommendedName>
        <fullName evidence="4">Zn(2)-C6 fungal-type domain-containing protein</fullName>
    </recommendedName>
</protein>
<dbReference type="Proteomes" id="UP000829364">
    <property type="component" value="Chromosome 1"/>
</dbReference>
<dbReference type="OrthoDB" id="5232836at2759"/>
<evidence type="ECO:0000313" key="2">
    <source>
        <dbReference type="EMBL" id="UNI13529.1"/>
    </source>
</evidence>
<feature type="compositionally biased region" description="Polar residues" evidence="1">
    <location>
        <begin position="589"/>
        <end position="598"/>
    </location>
</feature>
<name>A0A9Q8Q6M9_9HYPO</name>
<feature type="compositionally biased region" description="Low complexity" evidence="1">
    <location>
        <begin position="1402"/>
        <end position="1412"/>
    </location>
</feature>
<dbReference type="GeneID" id="72062233"/>
<dbReference type="PANTHER" id="PTHR46007:SF8">
    <property type="entry name" value="C2H2-TYPE DOMAIN-CONTAINING PROTEIN"/>
    <property type="match status" value="1"/>
</dbReference>
<feature type="region of interest" description="Disordered" evidence="1">
    <location>
        <begin position="416"/>
        <end position="435"/>
    </location>
</feature>
<proteinExistence type="predicted"/>
<dbReference type="RefSeq" id="XP_047837010.1">
    <property type="nucleotide sequence ID" value="XM_047981052.1"/>
</dbReference>
<feature type="compositionally biased region" description="Basic and acidic residues" evidence="1">
    <location>
        <begin position="203"/>
        <end position="219"/>
    </location>
</feature>
<reference evidence="2" key="1">
    <citation type="submission" date="2021-11" db="EMBL/GenBank/DDBJ databases">
        <title>Purpureocillium_takamizusanense_genome.</title>
        <authorList>
            <person name="Nguyen N.-H."/>
        </authorList>
    </citation>
    <scope>NUCLEOTIDE SEQUENCE</scope>
    <source>
        <strain evidence="2">PT3</strain>
    </source>
</reference>
<feature type="compositionally biased region" description="Basic residues" evidence="1">
    <location>
        <begin position="961"/>
        <end position="970"/>
    </location>
</feature>
<dbReference type="InterPro" id="IPR051647">
    <property type="entry name" value="Mediator_comp_sub12"/>
</dbReference>
<feature type="compositionally biased region" description="Polar residues" evidence="1">
    <location>
        <begin position="220"/>
        <end position="238"/>
    </location>
</feature>
<feature type="region of interest" description="Disordered" evidence="1">
    <location>
        <begin position="1338"/>
        <end position="1415"/>
    </location>
</feature>
<feature type="compositionally biased region" description="Low complexity" evidence="1">
    <location>
        <begin position="1038"/>
        <end position="1072"/>
    </location>
</feature>
<feature type="region of interest" description="Disordered" evidence="1">
    <location>
        <begin position="952"/>
        <end position="1080"/>
    </location>
</feature>
<keyword evidence="3" id="KW-1185">Reference proteome</keyword>
<feature type="compositionally biased region" description="Polar residues" evidence="1">
    <location>
        <begin position="1173"/>
        <end position="1185"/>
    </location>
</feature>
<feature type="compositionally biased region" description="Basic residues" evidence="1">
    <location>
        <begin position="333"/>
        <end position="347"/>
    </location>
</feature>
<gene>
    <name evidence="2" type="ORF">JDV02_000267</name>
</gene>
<feature type="compositionally biased region" description="Acidic residues" evidence="1">
    <location>
        <begin position="294"/>
        <end position="326"/>
    </location>
</feature>
<dbReference type="EMBL" id="CP086354">
    <property type="protein sequence ID" value="UNI13529.1"/>
    <property type="molecule type" value="Genomic_DNA"/>
</dbReference>
<feature type="compositionally biased region" description="Low complexity" evidence="1">
    <location>
        <begin position="1366"/>
        <end position="1383"/>
    </location>
</feature>
<feature type="compositionally biased region" description="Polar residues" evidence="1">
    <location>
        <begin position="1338"/>
        <end position="1353"/>
    </location>
</feature>
<sequence length="1534" mass="165596">MPTTRSQAGRRRYGLRSSTASNDINYADLNSRGFDPAPSSTAASAAPAAARGARQGGRARVRGPGATARAAGSAAPRASARNIAGNTRQGNTKKRSRGSDDESDDEDGSDSGASVKRSDNSSSSAEPAKPKPKGTKRGRSVDSDGEFSAGSSSSRRQRKKARADDAEPSSESEERGEKGGVAEDEMADASGEEQDSFEDAEEGPSHVDETMDDAPREEQQGNSEEQVQKPSQVDQTMNDAPPAGNPHDASDSDDDDLYFVTPRESPERDVEGDNASRGSGRSSRRGRQPTPGDGPDDDYVQADASGESDNDNDDDEYDEEEEDEELFGPPSKPKAKGKAKAKAKSKPAAKPANTTATATTWAPAQNNTPAVRGPSAFNPSQATRAPPGFSLAPTAGQLILPVPAAPALGVTTTATSQPVQAQAGPSHSGGQASFARQSTAVVQTWGSTANTGQQQQLVRAERKTRRQTVTDGNARPCRHCRNEGAEQAQIIPCDWYMVSSYKVECTNCANYRKAGHPGHGCITLRLPEAWHRYATDDPVGFDPTACDGCIQAGTSWSCDVDTTLNYACTNCKSEKRFMPPPPPQPPATDETTGESSQQVKRRERVKGGKTEKRCFVQGIPMLKPPNPRQGYRRWYRHMCDGCRKVAGNGQKNGTPCTWLSDRTTWDEPCEQCKAKGIPCTANSIPIGSVPQVILFNQPAKWTVTITMAPGWMDLRRNSPGRRQCFACRRDDGHCRSLLGYPDSACNHCFQLGLDCFDHGAADNSTFHSLFDLSRVGFGKQMPYRICARCLETGRNCDKQRPCDSCVQNGEEHLCDAYDDSHQTFNGRVSPGPGALYYLALGYGPEGVNDVKSGMRLCHWVGPAYPCYGVDPNRTDTNYETKTWSALLLRRYMMPGGVPPFGGPNGRLFNRLPSGIQAHELDQWVLEGWPTAHLIMQEHKIHELLAWARETEFRKGESARRSQVRRLKHIRPPPEGSGDEDDDDEDGGDGGGGGDGGDDDAPLPPAGQPPRKKSKSSAARKGSTSKTSATPKKGKSTKKSATTATALTFPSSAQQPAAKSATTQTAQQQQQQQPGGGRRIVNSIQLLMQAQAQGQRLPSQTLASQVQAEQLQQLQLQLQQQLQQTISFQPAPASSSGLTPLQAASTVLDSLLAPPSSSVVGQESEGGQEWQPPATSSEYFSDNQPISFDFDLGDDFPTVDATTTTVNNNNNNDVNTAVPPANPPADAESPMRPVFSDEAFERWYNGGVTPVAENPPPTTQQLFGTAEEAYDVPVVLQQDQQQQQQQQIQQQYPVADQPANFQLQLPFLDAMDNAAYQLPFTGTAQNPLDQTAAFNAQSSPWVQQTPQANASDWSASMPPPPLPGSVAQQPAAAPGQAPPRRLQPSQGMPPPPPPARGGLFAPQQQQQQQQQQQLAYDSFTTRQASMQSIGTEGSDGIEPSLINPRAVANAEPTLIDRDLPSDFLQSTVESLDFDFSEVNDVIMADFDDVGLAQQAVQQLQQQPQPQGQAETVETDEIRYEDFLHLSPSPPEQQQQ</sequence>